<feature type="domain" description="Trimeric autotransporter adhesin YadA-like stalk" evidence="13">
    <location>
        <begin position="1179"/>
        <end position="1219"/>
    </location>
</feature>
<feature type="domain" description="Trimeric autotransporter adhesin YadA-like stalk" evidence="13">
    <location>
        <begin position="1300"/>
        <end position="1339"/>
    </location>
</feature>
<dbReference type="CDD" id="cd12820">
    <property type="entry name" value="LbR_YadA-like"/>
    <property type="match status" value="1"/>
</dbReference>
<feature type="domain" description="Trimeric autotransporter adhesin YadA-like head" evidence="12">
    <location>
        <begin position="957"/>
        <end position="983"/>
    </location>
</feature>
<feature type="domain" description="Trimeric autotransporter adhesin YadA-like head" evidence="12">
    <location>
        <begin position="1270"/>
        <end position="1295"/>
    </location>
</feature>
<feature type="domain" description="Trimeric autotransporter adhesin YadA-like stalk" evidence="13">
    <location>
        <begin position="1353"/>
        <end position="1390"/>
    </location>
</feature>
<feature type="domain" description="Trimeric autotransporter adhesin YadA-like stalk" evidence="13">
    <location>
        <begin position="456"/>
        <end position="500"/>
    </location>
</feature>
<feature type="domain" description="Trimeric autotransporter adhesin YadA-like stalk" evidence="13">
    <location>
        <begin position="232"/>
        <end position="275"/>
    </location>
</feature>
<accession>A0A3V3U3U8</accession>
<dbReference type="SUPFAM" id="SSF54523">
    <property type="entry name" value="Pili subunits"/>
    <property type="match status" value="1"/>
</dbReference>
<feature type="domain" description="Trimeric autotransporter adhesin YadA-like stalk" evidence="13">
    <location>
        <begin position="652"/>
        <end position="695"/>
    </location>
</feature>
<feature type="domain" description="Trimeric autotransporter adhesin YadA-like head" evidence="12">
    <location>
        <begin position="1251"/>
        <end position="1268"/>
    </location>
</feature>
<evidence type="ECO:0000259" key="14">
    <source>
        <dbReference type="Pfam" id="PF13018"/>
    </source>
</evidence>
<evidence type="ECO:0000256" key="6">
    <source>
        <dbReference type="ARBA" id="ARBA00022692"/>
    </source>
</evidence>
<evidence type="ECO:0000256" key="2">
    <source>
        <dbReference type="ARBA" id="ARBA00004442"/>
    </source>
</evidence>
<evidence type="ECO:0000256" key="8">
    <source>
        <dbReference type="ARBA" id="ARBA00022927"/>
    </source>
</evidence>
<dbReference type="Gene3D" id="2.60.40.4050">
    <property type="match status" value="3"/>
</dbReference>
<dbReference type="InterPro" id="IPR008640">
    <property type="entry name" value="Adhesin_Head_dom"/>
</dbReference>
<evidence type="ECO:0000256" key="4">
    <source>
        <dbReference type="ARBA" id="ARBA00022448"/>
    </source>
</evidence>
<dbReference type="Pfam" id="PF13018">
    <property type="entry name" value="ESPR"/>
    <property type="match status" value="1"/>
</dbReference>
<dbReference type="GO" id="GO:0009986">
    <property type="term" value="C:cell surface"/>
    <property type="evidence" value="ECO:0007669"/>
    <property type="project" value="UniProtKB-SubCell"/>
</dbReference>
<proteinExistence type="inferred from homology"/>
<keyword evidence="10" id="KW-0998">Cell outer membrane</keyword>
<dbReference type="Gene3D" id="6.10.250.2040">
    <property type="match status" value="1"/>
</dbReference>
<reference evidence="16" key="3">
    <citation type="submission" date="2019-10" db="EMBL/GenBank/DDBJ databases">
        <authorList>
            <consortium name="NCBI Pathogen Detection Project"/>
        </authorList>
    </citation>
    <scope>NUCLEOTIDE SEQUENCE</scope>
    <source>
        <strain evidence="16">Salmonella enterica</strain>
    </source>
</reference>
<dbReference type="EMBL" id="AAHEPM010000004">
    <property type="protein sequence ID" value="EBV2395562.1"/>
    <property type="molecule type" value="Genomic_DNA"/>
</dbReference>
<feature type="domain" description="Trimeric autotransporter adhesin YadA-like stalk" evidence="13">
    <location>
        <begin position="723"/>
        <end position="767"/>
    </location>
</feature>
<evidence type="ECO:0000313" key="16">
    <source>
        <dbReference type="EMBL" id="HAE1515879.1"/>
    </source>
</evidence>
<organism evidence="15">
    <name type="scientific">Salmonella enterica subsp. enterica serovar Havana</name>
    <dbReference type="NCBI Taxonomy" id="179997"/>
    <lineage>
        <taxon>Bacteria</taxon>
        <taxon>Pseudomonadati</taxon>
        <taxon>Pseudomonadota</taxon>
        <taxon>Gammaproteobacteria</taxon>
        <taxon>Enterobacterales</taxon>
        <taxon>Enterobacteriaceae</taxon>
        <taxon>Salmonella</taxon>
    </lineage>
</organism>
<reference evidence="15" key="2">
    <citation type="submission" date="2018-06" db="EMBL/GenBank/DDBJ databases">
        <authorList>
            <person name="Ashton P.M."/>
            <person name="Dallman T."/>
            <person name="Nair S."/>
            <person name="De Pinna E."/>
            <person name="Peters T."/>
            <person name="Grant K."/>
        </authorList>
    </citation>
    <scope>NUCLEOTIDE SEQUENCE</scope>
    <source>
        <strain evidence="15">288881</strain>
    </source>
</reference>
<feature type="domain" description="Trimeric autotransporter adhesin YadA-like head" evidence="12">
    <location>
        <begin position="174"/>
        <end position="200"/>
    </location>
</feature>
<evidence type="ECO:0000313" key="15">
    <source>
        <dbReference type="EMBL" id="EBV2395562.1"/>
    </source>
</evidence>
<comment type="subcellular location">
    <subcellularLocation>
        <location evidence="2">Cell outer membrane</location>
    </subcellularLocation>
    <subcellularLocation>
        <location evidence="1">Cell surface</location>
    </subcellularLocation>
</comment>
<comment type="caution">
    <text evidence="15">The sequence shown here is derived from an EMBL/GenBank/DDBJ whole genome shotgun (WGS) entry which is preliminary data.</text>
</comment>
<dbReference type="Gene3D" id="2.150.10.10">
    <property type="entry name" value="Serralysin-like metalloprotease, C-terminal"/>
    <property type="match status" value="3"/>
</dbReference>
<feature type="domain" description="Trimeric autotransporter adhesin YadA-like stalk" evidence="13">
    <location>
        <begin position="885"/>
        <end position="926"/>
    </location>
</feature>
<feature type="domain" description="Trimeric autotransporter adhesin YadA-like C-terminal membrane anchor" evidence="11">
    <location>
        <begin position="1415"/>
        <end position="1475"/>
    </location>
</feature>
<dbReference type="GO" id="GO:0009279">
    <property type="term" value="C:cell outer membrane"/>
    <property type="evidence" value="ECO:0007669"/>
    <property type="project" value="UniProtKB-SubCell"/>
</dbReference>
<evidence type="ECO:0000256" key="7">
    <source>
        <dbReference type="ARBA" id="ARBA00022729"/>
    </source>
</evidence>
<gene>
    <name evidence="15" type="primary">sadA</name>
    <name evidence="15" type="ORF">DN323_08030</name>
    <name evidence="16" type="ORF">G2992_19020</name>
</gene>
<feature type="domain" description="Trimeric autotransporter adhesin YadA-like stalk" evidence="13">
    <location>
        <begin position="547"/>
        <end position="590"/>
    </location>
</feature>
<dbReference type="InterPro" id="IPR011049">
    <property type="entry name" value="Serralysin-like_metalloprot_C"/>
</dbReference>
<dbReference type="Gene3D" id="1.20.5.170">
    <property type="match status" value="9"/>
</dbReference>
<comment type="similarity">
    <text evidence="3">Belongs to the autotransporter-2 (AT-2) (TC 1.B.40) family.</text>
</comment>
<keyword evidence="8" id="KW-0653">Protein transport</keyword>
<dbReference type="InterPro" id="IPR024973">
    <property type="entry name" value="ESPR"/>
</dbReference>
<dbReference type="Gene3D" id="4.10.80.270">
    <property type="match status" value="7"/>
</dbReference>
<feature type="domain" description="Trimeric autotransporter adhesin YadA-like head" evidence="12">
    <location>
        <begin position="119"/>
        <end position="144"/>
    </location>
</feature>
<dbReference type="SUPFAM" id="SSF101967">
    <property type="entry name" value="Adhesin YadA, collagen-binding domain"/>
    <property type="match status" value="11"/>
</dbReference>
<protein>
    <submittedName>
        <fullName evidence="15">Autotransporter adhesin SadA</fullName>
    </submittedName>
</protein>
<keyword evidence="5" id="KW-1134">Transmembrane beta strand</keyword>
<dbReference type="GO" id="GO:0015031">
    <property type="term" value="P:protein transport"/>
    <property type="evidence" value="ECO:0007669"/>
    <property type="project" value="UniProtKB-KW"/>
</dbReference>
<evidence type="ECO:0000256" key="9">
    <source>
        <dbReference type="ARBA" id="ARBA00023136"/>
    </source>
</evidence>
<evidence type="ECO:0000259" key="13">
    <source>
        <dbReference type="Pfam" id="PF05662"/>
    </source>
</evidence>
<feature type="domain" description="ESPR" evidence="14">
    <location>
        <begin position="1"/>
        <end position="47"/>
    </location>
</feature>
<dbReference type="InterPro" id="IPR005594">
    <property type="entry name" value="YadA_C"/>
</dbReference>
<evidence type="ECO:0000256" key="3">
    <source>
        <dbReference type="ARBA" id="ARBA00005848"/>
    </source>
</evidence>
<sequence length="1475" mass="149273">MNRIFRVLWNAATGTFVVTSETAKSRGKKSGRRKLAVSALISLSSIMVSADALANAGNDTGDGVTPTGTQTGGKGWIAIGTDATANTYTNVDGASAAMGYKASAMGKWSTAIGSYSQSTGDSSLALGVKSVSAGDRAIAMGASSSASGSYSMAMGVYANSSGAKSVALGYKSVASGATSSALGYQATASGDDSAAFGNGAKAIGTNSVALGSGSIAQEDNSVAVGNSTTQRQITYVAKGDINSTSTDAVTGAQIYSLSQSVADRLGGGASVNSDGTVNAPLYEVGTGIYNNVGSALSALNTSITNTEASVAGLAEDALLWDDSTSAFSASHTGNASKITNLTAGTLAADSTDAVNGSQLFDTNEKVDQNTADIATNTDSINQNTADITANTDSINQNTTDIAANTTSINQNTTDIAANTTNINSLSDSVTTLTDDALLWDAASGAFSANHNGSDSKITNLAAGTLAADSTDAVNGSQLFATNENVSQNTTDIAANTTSINQNTTDIATNTTSINSLSDSVTTLTDDALLWDATSGAFSANHNGSDSKITNLAAGTLAADSTDAVNGSQLFATNENVSQNTTDIAANTTSITQNTTDIAANTTSINQNTTDIATNTTSINNLNNSVTTLTDDALLWDAASGAFSANHNGSDSKITNLAAGTLASDSTDAVNGSQLYETNQKVDQNTSAIADINTSITNLSSDNLSWNETTSSFSASHGSSTTNKITNVAAGELSEESTDAVNGSQLFETNEKVDQNTTDIAANTTNITQNSTAIENLNTSVSDINTSITGLTDNALLWDEDIGAFSANHGGSTSKITNVAAGALSEDSTDAVNGSQLYETNQKVDQNTSAIADINTSITNLGTDALSWDDEEGAFSASHGTSGTNKITNVAAGEIASDSTDAVNGSQLYETNLLISQYNESISQLAGDTSETYITENGTGVKYIRTNDNGLEGQDAYATGNGATAVGYDAVASGAGSLALGQNSSSSIEGSIALGSGSTSNRAITTGIRETSVTSDGVVIGYNTTDRELLGALSLGTDGESYRQITNVADGSEAQDAVTVRQLQNAIGAVTTTPTKYYHANSTEEDSLAVGTDSLAMGAKTIVNADAGIGIGLNTLVMADAINGIAIGSNARAYHANSIAMGNGSQTTRGAQTDYTAYNMDTPQNSVGEFSVGSEDGQRQITNVAAGSADTDAVNVGQLKVTDSRVAANTESINNLNTQVSSLDTRVTNIENGIGDIVTTGSTKYFKTNTDGVDANAQGADSVAIGSGSIAAAENSVALGTNSVADEANTVSVGSSTQQRRITNVAAGVNNTDAVNVAQLKASEAGSVRYETNADGSVNYSVLNLGDGSGGTTRIGNVSAAVNDTDAVNYAQLKRSVEEANTYTDQKMGEMNSKIKGVENKMSGGIASAMAMAGLPQAYAPGANMTSIAGGTFNGESAVAIGVSMVSESGGWVYKLQGTSNSQGDYSAAIGAGFQW</sequence>
<dbReference type="Gene3D" id="1.20.5.2280">
    <property type="match status" value="1"/>
</dbReference>
<reference evidence="16" key="1">
    <citation type="journal article" date="2018" name="Genome Biol.">
        <title>SKESA: strategic k-mer extension for scrupulous assemblies.</title>
        <authorList>
            <person name="Souvorov A."/>
            <person name="Agarwala R."/>
            <person name="Lipman D.J."/>
        </authorList>
    </citation>
    <scope>NUCLEOTIDE SEQUENCE</scope>
    <source>
        <strain evidence="16">Salmonella enterica</strain>
    </source>
</reference>
<keyword evidence="9" id="KW-0472">Membrane</keyword>
<feature type="domain" description="Trimeric autotransporter adhesin YadA-like stalk" evidence="13">
    <location>
        <begin position="814"/>
        <end position="857"/>
    </location>
</feature>
<keyword evidence="4" id="KW-0813">Transport</keyword>
<evidence type="ECO:0000259" key="12">
    <source>
        <dbReference type="Pfam" id="PF05658"/>
    </source>
</evidence>
<evidence type="ECO:0000256" key="5">
    <source>
        <dbReference type="ARBA" id="ARBA00022452"/>
    </source>
</evidence>
<keyword evidence="6" id="KW-0812">Transmembrane</keyword>
<dbReference type="EMBL" id="DAAQZM010000005">
    <property type="protein sequence ID" value="HAE1515879.1"/>
    <property type="molecule type" value="Genomic_DNA"/>
</dbReference>
<feature type="domain" description="Trimeric autotransporter adhesin YadA-like stalk" evidence="13">
    <location>
        <begin position="1043"/>
        <end position="1081"/>
    </location>
</feature>
<evidence type="ECO:0000256" key="10">
    <source>
        <dbReference type="ARBA" id="ARBA00023237"/>
    </source>
</evidence>
<evidence type="ECO:0000256" key="1">
    <source>
        <dbReference type="ARBA" id="ARBA00004241"/>
    </source>
</evidence>
<dbReference type="Gene3D" id="3.30.1300.30">
    <property type="entry name" value="GSPII I/J protein-like"/>
    <property type="match status" value="1"/>
</dbReference>
<feature type="domain" description="Trimeric autotransporter adhesin YadA-like stalk" evidence="13">
    <location>
        <begin position="337"/>
        <end position="381"/>
    </location>
</feature>
<keyword evidence="7" id="KW-0732">Signal</keyword>
<dbReference type="Pfam" id="PF03895">
    <property type="entry name" value="YadA_anchor"/>
    <property type="match status" value="1"/>
</dbReference>
<feature type="domain" description="Trimeric autotransporter adhesin YadA-like head" evidence="12">
    <location>
        <begin position="202"/>
        <end position="227"/>
    </location>
</feature>
<evidence type="ECO:0000259" key="11">
    <source>
        <dbReference type="Pfam" id="PF03895"/>
    </source>
</evidence>
<feature type="domain" description="Trimeric autotransporter adhesin YadA-like head" evidence="12">
    <location>
        <begin position="146"/>
        <end position="172"/>
    </location>
</feature>
<name>A0A3V3U3U8_SALET</name>
<dbReference type="Pfam" id="PF05658">
    <property type="entry name" value="YadA_head"/>
    <property type="match status" value="8"/>
</dbReference>
<dbReference type="Pfam" id="PF05662">
    <property type="entry name" value="YadA_stalk"/>
    <property type="match status" value="12"/>
</dbReference>
<feature type="domain" description="Trimeric autotransporter adhesin YadA-like head" evidence="12">
    <location>
        <begin position="1118"/>
        <end position="1144"/>
    </location>
</feature>
<dbReference type="RefSeq" id="WP_039519782.1">
    <property type="nucleotide sequence ID" value="NZ_CBDHOZ010000046.1"/>
</dbReference>
<dbReference type="InterPro" id="IPR045584">
    <property type="entry name" value="Pilin-like"/>
</dbReference>
<dbReference type="InterPro" id="IPR008635">
    <property type="entry name" value="Coiled_stalk_dom"/>
</dbReference>